<dbReference type="EMBL" id="PFOB01000032">
    <property type="protein sequence ID" value="PIZ63086.1"/>
    <property type="molecule type" value="Genomic_DNA"/>
</dbReference>
<keyword evidence="1" id="KW-1133">Transmembrane helix</keyword>
<accession>A0A2M7TZ39</accession>
<proteinExistence type="predicted"/>
<organism evidence="2 3">
    <name type="scientific">Candidatus Roizmanbacteria bacterium CG_4_10_14_0_2_um_filter_39_13</name>
    <dbReference type="NCBI Taxonomy" id="1974825"/>
    <lineage>
        <taxon>Bacteria</taxon>
        <taxon>Candidatus Roizmaniibacteriota</taxon>
    </lineage>
</organism>
<dbReference type="Proteomes" id="UP000228503">
    <property type="component" value="Unassembled WGS sequence"/>
</dbReference>
<gene>
    <name evidence="2" type="ORF">COY16_02870</name>
</gene>
<sequence length="228" mass="26134">MDNPKDKEITDNLIIDNPKSEHKSPSRLMLIVGGIMLLFIGLVIGYYFSQKSQYVAIPQTTPSPIPSPEAGDEIEGWKTYVNEEYGFEFKYYKDQLEVIECFRNNVSVIFILSLSKKQEYDVCKVGFALNIKQVDTDFALSKSNYDSHNISTDKINIDSQSYTKYVGIRKDEPRLDGMPTSAVSKFIYIPIKKDDKTLLISLEMVDPQKIYYEESLLGQILSTFEFVK</sequence>
<protein>
    <submittedName>
        <fullName evidence="2">Uncharacterized protein</fullName>
    </submittedName>
</protein>
<keyword evidence="1" id="KW-0472">Membrane</keyword>
<reference evidence="3" key="1">
    <citation type="submission" date="2017-09" db="EMBL/GenBank/DDBJ databases">
        <title>Depth-based differentiation of microbial function through sediment-hosted aquifers and enrichment of novel symbionts in the deep terrestrial subsurface.</title>
        <authorList>
            <person name="Probst A.J."/>
            <person name="Ladd B."/>
            <person name="Jarett J.K."/>
            <person name="Geller-Mcgrath D.E."/>
            <person name="Sieber C.M.K."/>
            <person name="Emerson J.B."/>
            <person name="Anantharaman K."/>
            <person name="Thomas B.C."/>
            <person name="Malmstrom R."/>
            <person name="Stieglmeier M."/>
            <person name="Klingl A."/>
            <person name="Woyke T."/>
            <person name="Ryan C.M."/>
            <person name="Banfield J.F."/>
        </authorList>
    </citation>
    <scope>NUCLEOTIDE SEQUENCE [LARGE SCALE GENOMIC DNA]</scope>
</reference>
<evidence type="ECO:0000313" key="3">
    <source>
        <dbReference type="Proteomes" id="UP000228503"/>
    </source>
</evidence>
<keyword evidence="1" id="KW-0812">Transmembrane</keyword>
<name>A0A2M7TZ39_9BACT</name>
<feature type="transmembrane region" description="Helical" evidence="1">
    <location>
        <begin position="28"/>
        <end position="48"/>
    </location>
</feature>
<evidence type="ECO:0000313" key="2">
    <source>
        <dbReference type="EMBL" id="PIZ63086.1"/>
    </source>
</evidence>
<evidence type="ECO:0000256" key="1">
    <source>
        <dbReference type="SAM" id="Phobius"/>
    </source>
</evidence>
<dbReference type="AlphaFoldDB" id="A0A2M7TZ39"/>
<comment type="caution">
    <text evidence="2">The sequence shown here is derived from an EMBL/GenBank/DDBJ whole genome shotgun (WGS) entry which is preliminary data.</text>
</comment>